<protein>
    <submittedName>
        <fullName evidence="1">Uncharacterized protein</fullName>
    </submittedName>
</protein>
<proteinExistence type="predicted"/>
<evidence type="ECO:0000313" key="2">
    <source>
        <dbReference type="Proteomes" id="UP001148737"/>
    </source>
</evidence>
<dbReference type="Proteomes" id="UP001148737">
    <property type="component" value="Unassembled WGS sequence"/>
</dbReference>
<name>A0ACC1QZ92_9HYPO</name>
<accession>A0ACC1QZ92</accession>
<gene>
    <name evidence="1" type="ORF">NLG97_g3044</name>
</gene>
<keyword evidence="2" id="KW-1185">Reference proteome</keyword>
<dbReference type="EMBL" id="JANAKD010000236">
    <property type="protein sequence ID" value="KAJ3495914.1"/>
    <property type="molecule type" value="Genomic_DNA"/>
</dbReference>
<evidence type="ECO:0000313" key="1">
    <source>
        <dbReference type="EMBL" id="KAJ3495914.1"/>
    </source>
</evidence>
<sequence length="275" mass="30787">MAAAITSKSNSDILQISDGLCTLKISNAEPYSFVDTTAGLSGLLDSLQKLPTAPPSLFIDLEGENLSRHGTISILQIYVAPSKRTYLIDIHTLGKTAFSTAGASGWTLQQMLESADIPKVFFDVRNDSDALYKHFRIRLAGIQDLQLMEVATRPSRRKHVNGLARCIERDGSLSPAESKRWKDCKEKGVRFFAPEHGGSYAVFNQRPLSKEILQYCIQDVHFMPPLWAYYNGKMTPQWQRRVEIASNERVRLSQSPAYVSHGQHKALAPGDWLHL</sequence>
<organism evidence="1 2">
    <name type="scientific">Lecanicillium saksenae</name>
    <dbReference type="NCBI Taxonomy" id="468837"/>
    <lineage>
        <taxon>Eukaryota</taxon>
        <taxon>Fungi</taxon>
        <taxon>Dikarya</taxon>
        <taxon>Ascomycota</taxon>
        <taxon>Pezizomycotina</taxon>
        <taxon>Sordariomycetes</taxon>
        <taxon>Hypocreomycetidae</taxon>
        <taxon>Hypocreales</taxon>
        <taxon>Cordycipitaceae</taxon>
        <taxon>Lecanicillium</taxon>
    </lineage>
</organism>
<reference evidence="1" key="1">
    <citation type="submission" date="2022-07" db="EMBL/GenBank/DDBJ databases">
        <title>Genome Sequence of Lecanicillium saksenae.</title>
        <authorList>
            <person name="Buettner E."/>
        </authorList>
    </citation>
    <scope>NUCLEOTIDE SEQUENCE</scope>
    <source>
        <strain evidence="1">VT-O1</strain>
    </source>
</reference>
<comment type="caution">
    <text evidence="1">The sequence shown here is derived from an EMBL/GenBank/DDBJ whole genome shotgun (WGS) entry which is preliminary data.</text>
</comment>